<name>A0A7V4LD93_9BACT</name>
<gene>
    <name evidence="2" type="ORF">ENT08_08450</name>
</gene>
<protein>
    <submittedName>
        <fullName evidence="2">Uncharacterized protein</fullName>
    </submittedName>
</protein>
<feature type="signal peptide" evidence="1">
    <location>
        <begin position="1"/>
        <end position="23"/>
    </location>
</feature>
<dbReference type="EMBL" id="DSXI01000499">
    <property type="protein sequence ID" value="HGS05746.1"/>
    <property type="molecule type" value="Genomic_DNA"/>
</dbReference>
<reference evidence="2" key="1">
    <citation type="journal article" date="2020" name="mSystems">
        <title>Genome- and Community-Level Interaction Insights into Carbon Utilization and Element Cycling Functions of Hydrothermarchaeota in Hydrothermal Sediment.</title>
        <authorList>
            <person name="Zhou Z."/>
            <person name="Liu Y."/>
            <person name="Xu W."/>
            <person name="Pan J."/>
            <person name="Luo Z.H."/>
            <person name="Li M."/>
        </authorList>
    </citation>
    <scope>NUCLEOTIDE SEQUENCE [LARGE SCALE GENOMIC DNA]</scope>
    <source>
        <strain evidence="2">SpSt-548</strain>
    </source>
</reference>
<dbReference type="AlphaFoldDB" id="A0A7V4LD93"/>
<comment type="caution">
    <text evidence="2">The sequence shown here is derived from an EMBL/GenBank/DDBJ whole genome shotgun (WGS) entry which is preliminary data.</text>
</comment>
<evidence type="ECO:0000256" key="1">
    <source>
        <dbReference type="SAM" id="SignalP"/>
    </source>
</evidence>
<proteinExistence type="predicted"/>
<accession>A0A7V4LD93</accession>
<feature type="chain" id="PRO_5030790153" evidence="1">
    <location>
        <begin position="24"/>
        <end position="145"/>
    </location>
</feature>
<evidence type="ECO:0000313" key="2">
    <source>
        <dbReference type="EMBL" id="HGS05746.1"/>
    </source>
</evidence>
<keyword evidence="1" id="KW-0732">Signal</keyword>
<sequence length="145" mass="15571">MRSRLARMVLAAALILAPSYLSAQTQGNLQLNNSLNNNTLYNGDMTNAWQNQYQYTHQYDHQMNFENTFQGAENTTVMMPISNIHLQQSNTGISTGAMAGAVGNGKGNINLSEASVNGMVGINLNMGGAATNQLNLNVVTAFGTK</sequence>
<organism evidence="2">
    <name type="scientific">Desulfobacca acetoxidans</name>
    <dbReference type="NCBI Taxonomy" id="60893"/>
    <lineage>
        <taxon>Bacteria</taxon>
        <taxon>Pseudomonadati</taxon>
        <taxon>Thermodesulfobacteriota</taxon>
        <taxon>Desulfobaccia</taxon>
        <taxon>Desulfobaccales</taxon>
        <taxon>Desulfobaccaceae</taxon>
        <taxon>Desulfobacca</taxon>
    </lineage>
</organism>